<dbReference type="InterPro" id="IPR036628">
    <property type="entry name" value="Clp_N_dom_sf"/>
</dbReference>
<reference evidence="4 5" key="1">
    <citation type="journal article" date="2021" name="Sci. Rep.">
        <title>The distribution of antibiotic resistance genes in chicken gut microbiota commensals.</title>
        <authorList>
            <person name="Juricova H."/>
            <person name="Matiasovicova J."/>
            <person name="Kubasova T."/>
            <person name="Cejkova D."/>
            <person name="Rychlik I."/>
        </authorList>
    </citation>
    <scope>NUCLEOTIDE SEQUENCE [LARGE SCALE GENOMIC DNA]</scope>
    <source>
        <strain evidence="4 5">An435</strain>
    </source>
</reference>
<keyword evidence="4" id="KW-0645">Protease</keyword>
<keyword evidence="4" id="KW-0547">Nucleotide-binding</keyword>
<dbReference type="Pfam" id="PF02861">
    <property type="entry name" value="Clp_N"/>
    <property type="match status" value="1"/>
</dbReference>
<evidence type="ECO:0000256" key="2">
    <source>
        <dbReference type="SAM" id="Coils"/>
    </source>
</evidence>
<dbReference type="EMBL" id="JACJLL010000155">
    <property type="protein sequence ID" value="MBM6820738.1"/>
    <property type="molecule type" value="Genomic_DNA"/>
</dbReference>
<keyword evidence="4" id="KW-0378">Hydrolase</keyword>
<evidence type="ECO:0000313" key="5">
    <source>
        <dbReference type="Proteomes" id="UP000767334"/>
    </source>
</evidence>
<dbReference type="PROSITE" id="PS51903">
    <property type="entry name" value="CLP_R"/>
    <property type="match status" value="1"/>
</dbReference>
<dbReference type="GO" id="GO:0006508">
    <property type="term" value="P:proteolysis"/>
    <property type="evidence" value="ECO:0007669"/>
    <property type="project" value="UniProtKB-KW"/>
</dbReference>
<feature type="coiled-coil region" evidence="2">
    <location>
        <begin position="38"/>
        <end position="72"/>
    </location>
</feature>
<dbReference type="InterPro" id="IPR004176">
    <property type="entry name" value="Clp_R_N"/>
</dbReference>
<dbReference type="Proteomes" id="UP000767334">
    <property type="component" value="Unassembled WGS sequence"/>
</dbReference>
<organism evidence="4 5">
    <name type="scientific">Clostridium saudiense</name>
    <dbReference type="NCBI Taxonomy" id="1414720"/>
    <lineage>
        <taxon>Bacteria</taxon>
        <taxon>Bacillati</taxon>
        <taxon>Bacillota</taxon>
        <taxon>Clostridia</taxon>
        <taxon>Eubacteriales</taxon>
        <taxon>Clostridiaceae</taxon>
        <taxon>Clostridium</taxon>
    </lineage>
</organism>
<keyword evidence="1" id="KW-0677">Repeat</keyword>
<keyword evidence="5" id="KW-1185">Reference proteome</keyword>
<dbReference type="SUPFAM" id="SSF81923">
    <property type="entry name" value="Double Clp-N motif"/>
    <property type="match status" value="1"/>
</dbReference>
<feature type="domain" description="Clp R" evidence="3">
    <location>
        <begin position="1"/>
        <end position="141"/>
    </location>
</feature>
<dbReference type="GO" id="GO:0008233">
    <property type="term" value="F:peptidase activity"/>
    <property type="evidence" value="ECO:0007669"/>
    <property type="project" value="UniProtKB-KW"/>
</dbReference>
<evidence type="ECO:0000313" key="4">
    <source>
        <dbReference type="EMBL" id="MBM6820738.1"/>
    </source>
</evidence>
<dbReference type="GO" id="GO:0005524">
    <property type="term" value="F:ATP binding"/>
    <property type="evidence" value="ECO:0007669"/>
    <property type="project" value="UniProtKB-KW"/>
</dbReference>
<comment type="caution">
    <text evidence="4">The sequence shown here is derived from an EMBL/GenBank/DDBJ whole genome shotgun (WGS) entry which is preliminary data.</text>
</comment>
<keyword evidence="4" id="KW-0067">ATP-binding</keyword>
<proteinExistence type="predicted"/>
<keyword evidence="2" id="KW-0175">Coiled coil</keyword>
<evidence type="ECO:0000259" key="3">
    <source>
        <dbReference type="PROSITE" id="PS51903"/>
    </source>
</evidence>
<dbReference type="Gene3D" id="1.10.1780.10">
    <property type="entry name" value="Clp, N-terminal domain"/>
    <property type="match status" value="1"/>
</dbReference>
<accession>A0ABS2FJI5</accession>
<protein>
    <submittedName>
        <fullName evidence="4">ATP-dependent Clp protease ATP-binding subunit ClpA</fullName>
    </submittedName>
</protein>
<dbReference type="RefSeq" id="WP_275552407.1">
    <property type="nucleotide sequence ID" value="NZ_JACJLL010000155.1"/>
</dbReference>
<evidence type="ECO:0000256" key="1">
    <source>
        <dbReference type="PROSITE-ProRule" id="PRU01251"/>
    </source>
</evidence>
<sequence length="176" mass="20755">MEITREVNNILVEAYEVAKKNKHELITVEHILYAITFQERFIDVIEELKGNIDELRSNLMEYLNNYIDKDENGNIQESYNFQQVILRASEQAIYASNNNISMEHIIAAIYELDNSYAQYYLLEQGLEKRDLLYKLCHEGSENVYYVNEEELTDEELDTNIVEEELNNNLEKEGSKK</sequence>
<name>A0ABS2FJI5_9CLOT</name>
<feature type="non-terminal residue" evidence="4">
    <location>
        <position position="176"/>
    </location>
</feature>
<gene>
    <name evidence="4" type="ORF">H6A19_15590</name>
</gene>